<reference evidence="2" key="1">
    <citation type="submission" date="2022-08" db="EMBL/GenBank/DDBJ databases">
        <authorList>
            <person name="Marques A."/>
        </authorList>
    </citation>
    <scope>NUCLEOTIDE SEQUENCE</scope>
    <source>
        <strain evidence="2">RhyPub2mFocal</strain>
        <tissue evidence="2">Leaves</tissue>
    </source>
</reference>
<sequence length="120" mass="13813">MNSRIRSSLSSSIPSHLKTKQIRKAKARVSSSPMAWRAFYNEIRTKKVTDLPEIIKPRLSWDNVKNSADKAVDRYIEKYIDTGSPEPIFHVCFGGMIFSYLLNLPHERRHLAHQEAAGHH</sequence>
<dbReference type="EMBL" id="JAMFTS010000002">
    <property type="protein sequence ID" value="KAJ4799043.1"/>
    <property type="molecule type" value="Genomic_DNA"/>
</dbReference>
<comment type="caution">
    <text evidence="2">The sequence shown here is derived from an EMBL/GenBank/DDBJ whole genome shotgun (WGS) entry which is preliminary data.</text>
</comment>
<evidence type="ECO:0000313" key="2">
    <source>
        <dbReference type="EMBL" id="KAJ4799043.1"/>
    </source>
</evidence>
<name>A0AAV8G7I0_9POAL</name>
<dbReference type="Proteomes" id="UP001140206">
    <property type="component" value="Chromosome 2"/>
</dbReference>
<dbReference type="PANTHER" id="PTHR36059">
    <property type="entry name" value="OS02G0175800 PROTEIN"/>
    <property type="match status" value="1"/>
</dbReference>
<evidence type="ECO:0000313" key="3">
    <source>
        <dbReference type="Proteomes" id="UP001140206"/>
    </source>
</evidence>
<feature type="compositionally biased region" description="Low complexity" evidence="1">
    <location>
        <begin position="1"/>
        <end position="15"/>
    </location>
</feature>
<organism evidence="2 3">
    <name type="scientific">Rhynchospora pubera</name>
    <dbReference type="NCBI Taxonomy" id="906938"/>
    <lineage>
        <taxon>Eukaryota</taxon>
        <taxon>Viridiplantae</taxon>
        <taxon>Streptophyta</taxon>
        <taxon>Embryophyta</taxon>
        <taxon>Tracheophyta</taxon>
        <taxon>Spermatophyta</taxon>
        <taxon>Magnoliopsida</taxon>
        <taxon>Liliopsida</taxon>
        <taxon>Poales</taxon>
        <taxon>Cyperaceae</taxon>
        <taxon>Cyperoideae</taxon>
        <taxon>Rhynchosporeae</taxon>
        <taxon>Rhynchospora</taxon>
    </lineage>
</organism>
<keyword evidence="3" id="KW-1185">Reference proteome</keyword>
<feature type="region of interest" description="Disordered" evidence="1">
    <location>
        <begin position="1"/>
        <end position="28"/>
    </location>
</feature>
<feature type="compositionally biased region" description="Basic residues" evidence="1">
    <location>
        <begin position="17"/>
        <end position="27"/>
    </location>
</feature>
<protein>
    <submittedName>
        <fullName evidence="2">Fiber protein Fb15</fullName>
    </submittedName>
</protein>
<dbReference type="PANTHER" id="PTHR36059:SF2">
    <property type="entry name" value="OS02G0175800 PROTEIN"/>
    <property type="match status" value="1"/>
</dbReference>
<gene>
    <name evidence="2" type="ORF">LUZ62_050289</name>
</gene>
<accession>A0AAV8G7I0</accession>
<evidence type="ECO:0000256" key="1">
    <source>
        <dbReference type="SAM" id="MobiDB-lite"/>
    </source>
</evidence>
<proteinExistence type="predicted"/>
<dbReference type="AlphaFoldDB" id="A0AAV8G7I0"/>